<name>A0ABQ3M8S6_9PSEU</name>
<dbReference type="Pfam" id="PF11937">
    <property type="entry name" value="DUF3455"/>
    <property type="match status" value="1"/>
</dbReference>
<comment type="caution">
    <text evidence="2">The sequence shown here is derived from an EMBL/GenBank/DDBJ whole genome shotgun (WGS) entry which is preliminary data.</text>
</comment>
<evidence type="ECO:0000256" key="1">
    <source>
        <dbReference type="SAM" id="SignalP"/>
    </source>
</evidence>
<evidence type="ECO:0000313" key="3">
    <source>
        <dbReference type="Proteomes" id="UP000605568"/>
    </source>
</evidence>
<keyword evidence="3" id="KW-1185">Reference proteome</keyword>
<protein>
    <recommendedName>
        <fullName evidence="4">Tat pathway signal sequence domain protein</fullName>
    </recommendedName>
</protein>
<proteinExistence type="predicted"/>
<gene>
    <name evidence="2" type="ORF">GCM10017774_21540</name>
</gene>
<dbReference type="PANTHER" id="PTHR35567">
    <property type="entry name" value="MALATE DEHYDROGENASE (AFU_ORTHOLOGUE AFUA_2G13800)"/>
    <property type="match status" value="1"/>
</dbReference>
<feature type="signal peptide" evidence="1">
    <location>
        <begin position="1"/>
        <end position="25"/>
    </location>
</feature>
<dbReference type="RefSeq" id="WP_191297740.1">
    <property type="nucleotide sequence ID" value="NZ_BNAR01000003.1"/>
</dbReference>
<dbReference type="PANTHER" id="PTHR35567:SF1">
    <property type="entry name" value="CONSERVED FUNGAL PROTEIN (AFU_ORTHOLOGUE AFUA_1G14230)"/>
    <property type="match status" value="1"/>
</dbReference>
<dbReference type="InterPro" id="IPR021851">
    <property type="entry name" value="DUF3455"/>
</dbReference>
<dbReference type="EMBL" id="BNAR01000003">
    <property type="protein sequence ID" value="GHH35780.1"/>
    <property type="molecule type" value="Genomic_DNA"/>
</dbReference>
<accession>A0ABQ3M8S6</accession>
<keyword evidence="1" id="KW-0732">Signal</keyword>
<evidence type="ECO:0000313" key="2">
    <source>
        <dbReference type="EMBL" id="GHH35780.1"/>
    </source>
</evidence>
<reference evidence="3" key="1">
    <citation type="journal article" date="2019" name="Int. J. Syst. Evol. Microbiol.">
        <title>The Global Catalogue of Microorganisms (GCM) 10K type strain sequencing project: providing services to taxonomists for standard genome sequencing and annotation.</title>
        <authorList>
            <consortium name="The Broad Institute Genomics Platform"/>
            <consortium name="The Broad Institute Genome Sequencing Center for Infectious Disease"/>
            <person name="Wu L."/>
            <person name="Ma J."/>
        </authorList>
    </citation>
    <scope>NUCLEOTIDE SEQUENCE [LARGE SCALE GENOMIC DNA]</scope>
    <source>
        <strain evidence="3">CGMCC 4.7367</strain>
    </source>
</reference>
<dbReference type="Proteomes" id="UP000605568">
    <property type="component" value="Unassembled WGS sequence"/>
</dbReference>
<evidence type="ECO:0008006" key="4">
    <source>
        <dbReference type="Google" id="ProtNLM"/>
    </source>
</evidence>
<sequence length="179" mass="18110">MKRTGIVLVASTLLGILAGGVASTAAPTPDAMSEAAARVAPAVQVPAGNKVVEKFYAKGVQTYTCITGAWKGLEPAATLADKLGRAVGLHSRGPIWVSTVDGSAVEAAPVDGARNEVPGAVPELLLKAKTTRGSGVFAGVSYVQRLNTKGGLAPTGGCTEGAQTSVRYEALYTFSVPAL</sequence>
<organism evidence="2 3">
    <name type="scientific">Lentzea cavernae</name>
    <dbReference type="NCBI Taxonomy" id="2020703"/>
    <lineage>
        <taxon>Bacteria</taxon>
        <taxon>Bacillati</taxon>
        <taxon>Actinomycetota</taxon>
        <taxon>Actinomycetes</taxon>
        <taxon>Pseudonocardiales</taxon>
        <taxon>Pseudonocardiaceae</taxon>
        <taxon>Lentzea</taxon>
    </lineage>
</organism>
<feature type="chain" id="PRO_5046659151" description="Tat pathway signal sequence domain protein" evidence="1">
    <location>
        <begin position="26"/>
        <end position="179"/>
    </location>
</feature>